<name>A0ABD1GBY5_SALDI</name>
<dbReference type="Pfam" id="PF05450">
    <property type="entry name" value="Nicastrin"/>
    <property type="match status" value="1"/>
</dbReference>
<evidence type="ECO:0000256" key="11">
    <source>
        <dbReference type="SAM" id="SignalP"/>
    </source>
</evidence>
<comment type="similarity">
    <text evidence="2">Belongs to the nicastrin family.</text>
</comment>
<dbReference type="Proteomes" id="UP001567538">
    <property type="component" value="Unassembled WGS sequence"/>
</dbReference>
<feature type="chain" id="PRO_5044862620" description="Nicastrin" evidence="11">
    <location>
        <begin position="24"/>
        <end position="668"/>
    </location>
</feature>
<dbReference type="SUPFAM" id="SSF53187">
    <property type="entry name" value="Zn-dependent exopeptidases"/>
    <property type="match status" value="1"/>
</dbReference>
<keyword evidence="7 10" id="KW-1133">Transmembrane helix</keyword>
<dbReference type="PANTHER" id="PTHR21092">
    <property type="entry name" value="NICASTRIN"/>
    <property type="match status" value="1"/>
</dbReference>
<dbReference type="GO" id="GO:0005886">
    <property type="term" value="C:plasma membrane"/>
    <property type="evidence" value="ECO:0007669"/>
    <property type="project" value="UniProtKB-ARBA"/>
</dbReference>
<keyword evidence="4 10" id="KW-0812">Transmembrane</keyword>
<evidence type="ECO:0000256" key="3">
    <source>
        <dbReference type="ARBA" id="ARBA00015303"/>
    </source>
</evidence>
<dbReference type="InterPro" id="IPR041084">
    <property type="entry name" value="Ncstrn_small"/>
</dbReference>
<comment type="subcellular location">
    <subcellularLocation>
        <location evidence="1">Membrane</location>
        <topology evidence="1">Single-pass type I membrane protein</topology>
    </subcellularLocation>
</comment>
<keyword evidence="6" id="KW-0914">Notch signaling pathway</keyword>
<sequence>MESKLSLLLSLLCFITCIHTSFSASGDTNSFKSVPDLEKSMYKDIEGFPCVRLLNLTGEIGCSNPGREKVVAPIVRFKSSRELTESAAILVSVDEFESVLSRVSKDSDFASKVAGIFVESRSPVQNGLNGFSPDVKFPQADFAPYTSNNFQWNPAGSGIMWKAYNFPVYLLSETSTSIVQQAAIASENSKMSYTKVVSEFDLVMQTTKSGTHNSDSCLKEGTCLPLGGYSVWSALPPINLSSSPKPKPIVLVITSMDSASFFRDKSLGAESPISGLIAMLAVVDALSNVDGLTELNKQLVFLVLTGEAWGYLGSRRFFEEFDQQSDTIKGLNLTTIEMVMEIGSVGMSFPQGTKTFFAHTAGATTSVNETLSALYSAQDSMSGNVVVRKASTSNPGVPPSSLMTFLTKKPEISGIVLEDFDSTFSNKFYHSHLDDLSNINSSSIVAAASLVARTLYIEAGGNDVLALNSININASLVEELLGCLLDCEPGLSCELVKRYISPSTTCPNHYVGVILGEPSTARYPIYAGDISRFVWNFMADKTALPSTTASSSCPKHCNGDSDLCIRQEAVENGVCVISSTRYVPAYSTRLKYEPEGWKVLASNSSDMLGSKDPVWTESNWDMIQVRVYTVQDGAYDRVILLLGMVVTLLAYLLIVVGRTLVRKALKRD</sequence>
<evidence type="ECO:0000256" key="6">
    <source>
        <dbReference type="ARBA" id="ARBA00022976"/>
    </source>
</evidence>
<keyword evidence="9" id="KW-0325">Glycoprotein</keyword>
<dbReference type="Gene3D" id="3.40.630.10">
    <property type="entry name" value="Zn peptidases"/>
    <property type="match status" value="1"/>
</dbReference>
<comment type="caution">
    <text evidence="13">The sequence shown here is derived from an EMBL/GenBank/DDBJ whole genome shotgun (WGS) entry which is preliminary data.</text>
</comment>
<feature type="signal peptide" evidence="11">
    <location>
        <begin position="1"/>
        <end position="23"/>
    </location>
</feature>
<evidence type="ECO:0000256" key="1">
    <source>
        <dbReference type="ARBA" id="ARBA00004479"/>
    </source>
</evidence>
<feature type="transmembrane region" description="Helical" evidence="10">
    <location>
        <begin position="638"/>
        <end position="661"/>
    </location>
</feature>
<dbReference type="PANTHER" id="PTHR21092:SF0">
    <property type="entry name" value="NICASTRIN"/>
    <property type="match status" value="1"/>
</dbReference>
<keyword evidence="14" id="KW-1185">Reference proteome</keyword>
<evidence type="ECO:0000256" key="8">
    <source>
        <dbReference type="ARBA" id="ARBA00023136"/>
    </source>
</evidence>
<dbReference type="GO" id="GO:0007219">
    <property type="term" value="P:Notch signaling pathway"/>
    <property type="evidence" value="ECO:0007669"/>
    <property type="project" value="UniProtKB-KW"/>
</dbReference>
<evidence type="ECO:0000256" key="4">
    <source>
        <dbReference type="ARBA" id="ARBA00022692"/>
    </source>
</evidence>
<organism evidence="13 14">
    <name type="scientific">Salvia divinorum</name>
    <name type="common">Maria pastora</name>
    <name type="synonym">Diviner's sage</name>
    <dbReference type="NCBI Taxonomy" id="28513"/>
    <lineage>
        <taxon>Eukaryota</taxon>
        <taxon>Viridiplantae</taxon>
        <taxon>Streptophyta</taxon>
        <taxon>Embryophyta</taxon>
        <taxon>Tracheophyta</taxon>
        <taxon>Spermatophyta</taxon>
        <taxon>Magnoliopsida</taxon>
        <taxon>eudicotyledons</taxon>
        <taxon>Gunneridae</taxon>
        <taxon>Pentapetalae</taxon>
        <taxon>asterids</taxon>
        <taxon>lamiids</taxon>
        <taxon>Lamiales</taxon>
        <taxon>Lamiaceae</taxon>
        <taxon>Nepetoideae</taxon>
        <taxon>Mentheae</taxon>
        <taxon>Salviinae</taxon>
        <taxon>Salvia</taxon>
        <taxon>Salvia subgen. Calosphace</taxon>
    </lineage>
</organism>
<dbReference type="Pfam" id="PF18266">
    <property type="entry name" value="Ncstrn_small"/>
    <property type="match status" value="1"/>
</dbReference>
<dbReference type="InterPro" id="IPR008710">
    <property type="entry name" value="Nicastrin"/>
</dbReference>
<reference evidence="13 14" key="1">
    <citation type="submission" date="2024-06" db="EMBL/GenBank/DDBJ databases">
        <title>A chromosome level genome sequence of Diviner's sage (Salvia divinorum).</title>
        <authorList>
            <person name="Ford S.A."/>
            <person name="Ro D.-K."/>
            <person name="Ness R.W."/>
            <person name="Phillips M.A."/>
        </authorList>
    </citation>
    <scope>NUCLEOTIDE SEQUENCE [LARGE SCALE GENOMIC DNA]</scope>
    <source>
        <strain evidence="13">SAF-2024a</strain>
        <tissue evidence="13">Leaf</tissue>
    </source>
</reference>
<evidence type="ECO:0000256" key="5">
    <source>
        <dbReference type="ARBA" id="ARBA00022729"/>
    </source>
</evidence>
<evidence type="ECO:0000259" key="12">
    <source>
        <dbReference type="Pfam" id="PF18266"/>
    </source>
</evidence>
<evidence type="ECO:0000313" key="13">
    <source>
        <dbReference type="EMBL" id="KAL1540744.1"/>
    </source>
</evidence>
<dbReference type="EMBL" id="JBEAFC010000009">
    <property type="protein sequence ID" value="KAL1540744.1"/>
    <property type="molecule type" value="Genomic_DNA"/>
</dbReference>
<evidence type="ECO:0000256" key="9">
    <source>
        <dbReference type="ARBA" id="ARBA00023180"/>
    </source>
</evidence>
<keyword evidence="8 10" id="KW-0472">Membrane</keyword>
<evidence type="ECO:0000256" key="2">
    <source>
        <dbReference type="ARBA" id="ARBA00007717"/>
    </source>
</evidence>
<gene>
    <name evidence="13" type="ORF">AAHA92_25054</name>
</gene>
<protein>
    <recommendedName>
        <fullName evidence="3">Nicastrin</fullName>
    </recommendedName>
</protein>
<dbReference type="AlphaFoldDB" id="A0ABD1GBY5"/>
<dbReference type="FunFam" id="3.40.630.10:FF:000075">
    <property type="entry name" value="Nicastrin"/>
    <property type="match status" value="1"/>
</dbReference>
<evidence type="ECO:0000256" key="10">
    <source>
        <dbReference type="SAM" id="Phobius"/>
    </source>
</evidence>
<proteinExistence type="inferred from homology"/>
<evidence type="ECO:0000313" key="14">
    <source>
        <dbReference type="Proteomes" id="UP001567538"/>
    </source>
</evidence>
<feature type="domain" description="Nicastrin small lobe" evidence="12">
    <location>
        <begin position="49"/>
        <end position="206"/>
    </location>
</feature>
<keyword evidence="5 11" id="KW-0732">Signal</keyword>
<evidence type="ECO:0000256" key="7">
    <source>
        <dbReference type="ARBA" id="ARBA00022989"/>
    </source>
</evidence>
<accession>A0ABD1GBY5</accession>